<gene>
    <name evidence="1" type="ORF">GSMUA_116270.1</name>
</gene>
<name>A0A8D7A306_MUSAM</name>
<dbReference type="EMBL" id="HG996469">
    <property type="protein sequence ID" value="CAG1841832.1"/>
    <property type="molecule type" value="Genomic_DNA"/>
</dbReference>
<dbReference type="AlphaFoldDB" id="A0A8D7A306"/>
<protein>
    <submittedName>
        <fullName evidence="1">(wild Malaysian banana) hypothetical protein</fullName>
    </submittedName>
</protein>
<proteinExistence type="predicted"/>
<organism evidence="1">
    <name type="scientific">Musa acuminata subsp. malaccensis</name>
    <name type="common">Wild banana</name>
    <name type="synonym">Musa malaccensis</name>
    <dbReference type="NCBI Taxonomy" id="214687"/>
    <lineage>
        <taxon>Eukaryota</taxon>
        <taxon>Viridiplantae</taxon>
        <taxon>Streptophyta</taxon>
        <taxon>Embryophyta</taxon>
        <taxon>Tracheophyta</taxon>
        <taxon>Spermatophyta</taxon>
        <taxon>Magnoliopsida</taxon>
        <taxon>Liliopsida</taxon>
        <taxon>Zingiberales</taxon>
        <taxon>Musaceae</taxon>
        <taxon>Musa</taxon>
    </lineage>
</organism>
<reference evidence="1" key="1">
    <citation type="submission" date="2021-03" db="EMBL/GenBank/DDBJ databases">
        <authorList>
            <consortium name="Genoscope - CEA"/>
            <person name="William W."/>
        </authorList>
    </citation>
    <scope>NUCLEOTIDE SEQUENCE</scope>
    <source>
        <strain evidence="1">Doubled-haploid Pahang</strain>
    </source>
</reference>
<sequence>MPRRTKYLGPVIGLEALFLHLPDQSPPHWDCSLMVDQA</sequence>
<accession>A0A8D7A306</accession>
<evidence type="ECO:0000313" key="1">
    <source>
        <dbReference type="EMBL" id="CAG1841832.1"/>
    </source>
</evidence>